<dbReference type="PANTHER" id="PTHR30466:SF1">
    <property type="entry name" value="FMN REDUCTASE (NADH) RUTF"/>
    <property type="match status" value="1"/>
</dbReference>
<sequence>MDDRLFKTAMGKFATGVTVVTTDTEDGVHGMTANAFMSVSMDPKLVLISVGRHANTHRIIEQNGAFAVNILSEDQIESAQYFAKQLEEDVDIPIERFEGQPIIEGSLASIACTVYDSHEAGDHTLFIGQVENLIVQDEMPLLYVEGQFRYFQ</sequence>
<organism evidence="3 4">
    <name type="scientific">Salibacterium qingdaonense</name>
    <dbReference type="NCBI Taxonomy" id="266892"/>
    <lineage>
        <taxon>Bacteria</taxon>
        <taxon>Bacillati</taxon>
        <taxon>Bacillota</taxon>
        <taxon>Bacilli</taxon>
        <taxon>Bacillales</taxon>
        <taxon>Bacillaceae</taxon>
    </lineage>
</organism>
<dbReference type="Pfam" id="PF01613">
    <property type="entry name" value="Flavin_Reduct"/>
    <property type="match status" value="1"/>
</dbReference>
<dbReference type="AlphaFoldDB" id="A0A1I4I350"/>
<dbReference type="PANTHER" id="PTHR30466">
    <property type="entry name" value="FLAVIN REDUCTASE"/>
    <property type="match status" value="1"/>
</dbReference>
<dbReference type="EMBL" id="FOTY01000001">
    <property type="protein sequence ID" value="SFL48858.1"/>
    <property type="molecule type" value="Genomic_DNA"/>
</dbReference>
<dbReference type="STRING" id="266892.SAMN04488054_101192"/>
<proteinExistence type="predicted"/>
<dbReference type="InterPro" id="IPR002563">
    <property type="entry name" value="Flavin_Rdtase-like_dom"/>
</dbReference>
<protein>
    <submittedName>
        <fullName evidence="3">NADH-FMN oxidoreductase RutF, flavin reductase (DIM6/NTAB) family</fullName>
    </submittedName>
</protein>
<evidence type="ECO:0000256" key="1">
    <source>
        <dbReference type="ARBA" id="ARBA00023002"/>
    </source>
</evidence>
<keyword evidence="1" id="KW-0560">Oxidoreductase</keyword>
<evidence type="ECO:0000259" key="2">
    <source>
        <dbReference type="SMART" id="SM00903"/>
    </source>
</evidence>
<dbReference type="GO" id="GO:0006208">
    <property type="term" value="P:pyrimidine nucleobase catabolic process"/>
    <property type="evidence" value="ECO:0007669"/>
    <property type="project" value="TreeGrafter"/>
</dbReference>
<dbReference type="RefSeq" id="WP_090925161.1">
    <property type="nucleotide sequence ID" value="NZ_FOTY01000001.1"/>
</dbReference>
<keyword evidence="4" id="KW-1185">Reference proteome</keyword>
<evidence type="ECO:0000313" key="4">
    <source>
        <dbReference type="Proteomes" id="UP000199668"/>
    </source>
</evidence>
<reference evidence="3 4" key="1">
    <citation type="submission" date="2016-10" db="EMBL/GenBank/DDBJ databases">
        <authorList>
            <person name="de Groot N.N."/>
        </authorList>
    </citation>
    <scope>NUCLEOTIDE SEQUENCE [LARGE SCALE GENOMIC DNA]</scope>
    <source>
        <strain evidence="3 4">CGMCC 1.6134</strain>
    </source>
</reference>
<dbReference type="Gene3D" id="2.30.110.10">
    <property type="entry name" value="Electron Transport, Fmn-binding Protein, Chain A"/>
    <property type="match status" value="1"/>
</dbReference>
<name>A0A1I4I350_9BACI</name>
<dbReference type="GO" id="GO:0042602">
    <property type="term" value="F:riboflavin reductase (NADPH) activity"/>
    <property type="evidence" value="ECO:0007669"/>
    <property type="project" value="TreeGrafter"/>
</dbReference>
<dbReference type="GO" id="GO:0010181">
    <property type="term" value="F:FMN binding"/>
    <property type="evidence" value="ECO:0007669"/>
    <property type="project" value="InterPro"/>
</dbReference>
<dbReference type="Proteomes" id="UP000199668">
    <property type="component" value="Unassembled WGS sequence"/>
</dbReference>
<dbReference type="OrthoDB" id="9792858at2"/>
<dbReference type="SMART" id="SM00903">
    <property type="entry name" value="Flavin_Reduct"/>
    <property type="match status" value="1"/>
</dbReference>
<evidence type="ECO:0000313" key="3">
    <source>
        <dbReference type="EMBL" id="SFL48858.1"/>
    </source>
</evidence>
<dbReference type="InterPro" id="IPR050268">
    <property type="entry name" value="NADH-dep_flavin_reductase"/>
</dbReference>
<dbReference type="InterPro" id="IPR012349">
    <property type="entry name" value="Split_barrel_FMN-bd"/>
</dbReference>
<accession>A0A1I4I350</accession>
<gene>
    <name evidence="3" type="ORF">SAMN04488054_101192</name>
</gene>
<dbReference type="SUPFAM" id="SSF50475">
    <property type="entry name" value="FMN-binding split barrel"/>
    <property type="match status" value="1"/>
</dbReference>
<feature type="domain" description="Flavin reductase like" evidence="2">
    <location>
        <begin position="10"/>
        <end position="150"/>
    </location>
</feature>